<reference evidence="2 3" key="1">
    <citation type="submission" date="2015-08" db="EMBL/GenBank/DDBJ databases">
        <title>Draft Genome Sequence of Pseudoalteromonas porphyrae UCD-SED14.</title>
        <authorList>
            <person name="Coil D.A."/>
            <person name="Jospin G."/>
            <person name="Lee R.D."/>
            <person name="Eisen J.A."/>
        </authorList>
    </citation>
    <scope>NUCLEOTIDE SEQUENCE [LARGE SCALE GENOMIC DNA]</scope>
    <source>
        <strain evidence="2 3">UCD-SED14</strain>
    </source>
</reference>
<keyword evidence="1" id="KW-0175">Coiled coil</keyword>
<evidence type="ECO:0000313" key="3">
    <source>
        <dbReference type="Proteomes" id="UP000037848"/>
    </source>
</evidence>
<protein>
    <submittedName>
        <fullName evidence="2">Uncharacterized protein</fullName>
    </submittedName>
</protein>
<dbReference type="EMBL" id="LHPH01000016">
    <property type="protein sequence ID" value="KPH61707.1"/>
    <property type="molecule type" value="Genomic_DNA"/>
</dbReference>
<dbReference type="STRING" id="187330.AMS58_17670"/>
<dbReference type="RefSeq" id="WP_054454935.1">
    <property type="nucleotide sequence ID" value="NZ_LHPH01000016.1"/>
</dbReference>
<dbReference type="PATRIC" id="fig|187330.3.peg.1169"/>
<evidence type="ECO:0000256" key="1">
    <source>
        <dbReference type="SAM" id="Coils"/>
    </source>
</evidence>
<sequence length="170" mass="19896">MKILPVITPPEAQGYKSRYEMHLEKKEQQDEEEPAYILSEFLDDKAQEYSDDDVSFGEQYKNLEKIYENFAQKITVLQEQINKLNQNPIQRHLQLESSQAQFTDVQVSSLEQSLTVEVEHIGAKKYKNSQQQAQIDLLVKQLGEMQTEQAAIKRQMIEMIVTEMKKRDND</sequence>
<comment type="caution">
    <text evidence="2">The sequence shown here is derived from an EMBL/GenBank/DDBJ whole genome shotgun (WGS) entry which is preliminary data.</text>
</comment>
<proteinExistence type="predicted"/>
<feature type="coiled-coil region" evidence="1">
    <location>
        <begin position="60"/>
        <end position="87"/>
    </location>
</feature>
<dbReference type="OrthoDB" id="6313354at2"/>
<name>A0A0N1EVA7_9GAMM</name>
<gene>
    <name evidence="2" type="ORF">ADS77_13690</name>
</gene>
<dbReference type="Proteomes" id="UP000037848">
    <property type="component" value="Unassembled WGS sequence"/>
</dbReference>
<keyword evidence="3" id="KW-1185">Reference proteome</keyword>
<evidence type="ECO:0000313" key="2">
    <source>
        <dbReference type="EMBL" id="KPH61707.1"/>
    </source>
</evidence>
<organism evidence="2 3">
    <name type="scientific">Pseudoalteromonas porphyrae</name>
    <dbReference type="NCBI Taxonomy" id="187330"/>
    <lineage>
        <taxon>Bacteria</taxon>
        <taxon>Pseudomonadati</taxon>
        <taxon>Pseudomonadota</taxon>
        <taxon>Gammaproteobacteria</taxon>
        <taxon>Alteromonadales</taxon>
        <taxon>Pseudoalteromonadaceae</taxon>
        <taxon>Pseudoalteromonas</taxon>
    </lineage>
</organism>
<accession>A0A0N1EVA7</accession>
<dbReference type="AlphaFoldDB" id="A0A0N1EVA7"/>